<name>A0A643C378_BALPH</name>
<dbReference type="SUPFAM" id="SSF159141">
    <property type="entry name" value="HIN-2000 domain-like"/>
    <property type="match status" value="1"/>
</dbReference>
<dbReference type="OrthoDB" id="10058437at2759"/>
<proteinExistence type="predicted"/>
<dbReference type="AlphaFoldDB" id="A0A643C378"/>
<dbReference type="PROSITE" id="PS50834">
    <property type="entry name" value="HIN_200"/>
    <property type="match status" value="1"/>
</dbReference>
<dbReference type="Gene3D" id="2.40.50.140">
    <property type="entry name" value="Nucleic acid-binding proteins"/>
    <property type="match status" value="1"/>
</dbReference>
<evidence type="ECO:0000313" key="2">
    <source>
        <dbReference type="EMBL" id="KAB0394733.1"/>
    </source>
</evidence>
<dbReference type="InterPro" id="IPR012340">
    <property type="entry name" value="NA-bd_OB-fold"/>
</dbReference>
<comment type="caution">
    <text evidence="2">The sequence shown here is derived from an EMBL/GenBank/DDBJ whole genome shotgun (WGS) entry which is preliminary data.</text>
</comment>
<accession>A0A643C378</accession>
<dbReference type="InterPro" id="IPR004021">
    <property type="entry name" value="HIN200/IF120x"/>
</dbReference>
<keyword evidence="3" id="KW-1185">Reference proteome</keyword>
<protein>
    <recommendedName>
        <fullName evidence="1">HIN-200 domain-containing protein</fullName>
    </recommendedName>
</protein>
<sequence>MSGKRWWPSRNPSGKSIAERPVTLKDKFTPKKIMISKYYWHSCFLEANSASLVCDAESDQQISVSHSTLSENLVKPQR</sequence>
<dbReference type="Proteomes" id="UP000437017">
    <property type="component" value="Unassembled WGS sequence"/>
</dbReference>
<feature type="domain" description="HIN-200" evidence="1">
    <location>
        <begin position="22"/>
        <end position="78"/>
    </location>
</feature>
<feature type="non-terminal residue" evidence="2">
    <location>
        <position position="78"/>
    </location>
</feature>
<evidence type="ECO:0000313" key="3">
    <source>
        <dbReference type="Proteomes" id="UP000437017"/>
    </source>
</evidence>
<evidence type="ECO:0000259" key="1">
    <source>
        <dbReference type="PROSITE" id="PS50834"/>
    </source>
</evidence>
<dbReference type="Pfam" id="PF02760">
    <property type="entry name" value="HIN"/>
    <property type="match status" value="1"/>
</dbReference>
<reference evidence="2 3" key="1">
    <citation type="journal article" date="2019" name="PLoS ONE">
        <title>Genomic analyses reveal an absence of contemporary introgressive admixture between fin whales and blue whales, despite known hybrids.</title>
        <authorList>
            <person name="Westbury M.V."/>
            <person name="Petersen B."/>
            <person name="Lorenzen E.D."/>
        </authorList>
    </citation>
    <scope>NUCLEOTIDE SEQUENCE [LARGE SCALE GENOMIC DNA]</scope>
    <source>
        <strain evidence="2">FinWhale-01</strain>
    </source>
</reference>
<dbReference type="EMBL" id="SGJD01002709">
    <property type="protein sequence ID" value="KAB0394733.1"/>
    <property type="molecule type" value="Genomic_DNA"/>
</dbReference>
<gene>
    <name evidence="2" type="ORF">E2I00_017358</name>
</gene>
<organism evidence="2 3">
    <name type="scientific">Balaenoptera physalus</name>
    <name type="common">Fin whale</name>
    <name type="synonym">Balaena physalus</name>
    <dbReference type="NCBI Taxonomy" id="9770"/>
    <lineage>
        <taxon>Eukaryota</taxon>
        <taxon>Metazoa</taxon>
        <taxon>Chordata</taxon>
        <taxon>Craniata</taxon>
        <taxon>Vertebrata</taxon>
        <taxon>Euteleostomi</taxon>
        <taxon>Mammalia</taxon>
        <taxon>Eutheria</taxon>
        <taxon>Laurasiatheria</taxon>
        <taxon>Artiodactyla</taxon>
        <taxon>Whippomorpha</taxon>
        <taxon>Cetacea</taxon>
        <taxon>Mysticeti</taxon>
        <taxon>Balaenopteridae</taxon>
        <taxon>Balaenoptera</taxon>
    </lineage>
</organism>